<dbReference type="RefSeq" id="WP_114190837.1">
    <property type="nucleotide sequence ID" value="NZ_CP029295.1"/>
</dbReference>
<evidence type="ECO:0000256" key="1">
    <source>
        <dbReference type="ARBA" id="ARBA00023067"/>
    </source>
</evidence>
<comment type="similarity">
    <text evidence="3">Belongs to the bacterial histone-like protein family.</text>
</comment>
<evidence type="ECO:0000313" key="5">
    <source>
        <dbReference type="Proteomes" id="UP000252477"/>
    </source>
</evidence>
<dbReference type="KEGG" id="mpho:DA803_01315"/>
<dbReference type="OrthoDB" id="9799835at2"/>
<dbReference type="AlphaFoldDB" id="A0A2Z5IPX1"/>
<dbReference type="GO" id="GO:0030261">
    <property type="term" value="P:chromosome condensation"/>
    <property type="evidence" value="ECO:0007669"/>
    <property type="project" value="UniProtKB-KW"/>
</dbReference>
<dbReference type="InterPro" id="IPR000119">
    <property type="entry name" value="Hist_DNA-bd"/>
</dbReference>
<dbReference type="Proteomes" id="UP000252477">
    <property type="component" value="Chromosome"/>
</dbReference>
<dbReference type="InterPro" id="IPR010992">
    <property type="entry name" value="IHF-like_DNA-bd_dom_sf"/>
</dbReference>
<dbReference type="SUPFAM" id="SSF47729">
    <property type="entry name" value="IHF-like DNA-binding proteins"/>
    <property type="match status" value="1"/>
</dbReference>
<dbReference type="PANTHER" id="PTHR33175">
    <property type="entry name" value="DNA-BINDING PROTEIN HU"/>
    <property type="match status" value="1"/>
</dbReference>
<protein>
    <submittedName>
        <fullName evidence="4">HU family DNA-binding protein</fullName>
    </submittedName>
</protein>
<dbReference type="CDD" id="cd13832">
    <property type="entry name" value="IHF"/>
    <property type="match status" value="1"/>
</dbReference>
<reference evidence="4 5" key="1">
    <citation type="submission" date="2018-05" db="EMBL/GenBank/DDBJ databases">
        <title>Annotation of the Mycoplasma phocidae genome.</title>
        <authorList>
            <person name="Brown D.R."/>
            <person name="Kutish G.F."/>
            <person name="Frasca S.Jr."/>
        </authorList>
    </citation>
    <scope>NUCLEOTIDE SEQUENCE [LARGE SCALE GENOMIC DNA]</scope>
    <source>
        <strain evidence="4 5">105</strain>
    </source>
</reference>
<gene>
    <name evidence="4" type="ORF">DA803_01315</name>
</gene>
<dbReference type="EMBL" id="CP029295">
    <property type="protein sequence ID" value="AXE60725.1"/>
    <property type="molecule type" value="Genomic_DNA"/>
</dbReference>
<evidence type="ECO:0000256" key="2">
    <source>
        <dbReference type="ARBA" id="ARBA00023125"/>
    </source>
</evidence>
<keyword evidence="2 4" id="KW-0238">DNA-binding</keyword>
<keyword evidence="1" id="KW-0226">DNA condensation</keyword>
<evidence type="ECO:0000313" key="4">
    <source>
        <dbReference type="EMBL" id="AXE60725.1"/>
    </source>
</evidence>
<accession>A0A2Z5IPX1</accession>
<name>A0A2Z5IPX1_9BACT</name>
<dbReference type="SMART" id="SM00411">
    <property type="entry name" value="BHL"/>
    <property type="match status" value="1"/>
</dbReference>
<organism evidence="4 5">
    <name type="scientific">[Mycoplasma] phocae</name>
    <dbReference type="NCBI Taxonomy" id="142651"/>
    <lineage>
        <taxon>Bacteria</taxon>
        <taxon>Bacillati</taxon>
        <taxon>Mycoplasmatota</taxon>
        <taxon>Mycoplasmoidales</taxon>
        <taxon>Metamycoplasmataceae</taxon>
        <taxon>Metamycoplasma</taxon>
    </lineage>
</organism>
<sequence>MNKKELIIHVSEKTGFQQVLVESIFNEIVTAITNEIVQGNNVSISGFGMFSSKFIPAKTKIHNITKVVLNIDSRLDPRFKFSTAYRDRIDEEYNKLNHQD</sequence>
<evidence type="ECO:0000256" key="3">
    <source>
        <dbReference type="RuleBase" id="RU003939"/>
    </source>
</evidence>
<dbReference type="Gene3D" id="4.10.520.10">
    <property type="entry name" value="IHF-like DNA-binding proteins"/>
    <property type="match status" value="1"/>
</dbReference>
<dbReference type="PANTHER" id="PTHR33175:SF3">
    <property type="entry name" value="DNA-BINDING PROTEIN HU-BETA"/>
    <property type="match status" value="1"/>
</dbReference>
<proteinExistence type="inferred from homology"/>
<keyword evidence="5" id="KW-1185">Reference proteome</keyword>
<dbReference type="GO" id="GO:0030527">
    <property type="term" value="F:structural constituent of chromatin"/>
    <property type="evidence" value="ECO:0007669"/>
    <property type="project" value="InterPro"/>
</dbReference>
<dbReference type="Pfam" id="PF00216">
    <property type="entry name" value="Bac_DNA_binding"/>
    <property type="match status" value="1"/>
</dbReference>
<dbReference type="GO" id="GO:0003677">
    <property type="term" value="F:DNA binding"/>
    <property type="evidence" value="ECO:0007669"/>
    <property type="project" value="UniProtKB-KW"/>
</dbReference>